<evidence type="ECO:0000313" key="1">
    <source>
        <dbReference type="EMBL" id="CAF1129926.1"/>
    </source>
</evidence>
<protein>
    <submittedName>
        <fullName evidence="1">Uncharacterized protein</fullName>
    </submittedName>
</protein>
<proteinExistence type="predicted"/>
<dbReference type="InterPro" id="IPR050781">
    <property type="entry name" value="CWC22_splicing_factor"/>
</dbReference>
<dbReference type="EMBL" id="CAJNOH010000817">
    <property type="protein sequence ID" value="CAF1129926.1"/>
    <property type="molecule type" value="Genomic_DNA"/>
</dbReference>
<evidence type="ECO:0000313" key="2">
    <source>
        <dbReference type="Proteomes" id="UP000663854"/>
    </source>
</evidence>
<dbReference type="GO" id="GO:0000398">
    <property type="term" value="P:mRNA splicing, via spliceosome"/>
    <property type="evidence" value="ECO:0007669"/>
    <property type="project" value="TreeGrafter"/>
</dbReference>
<dbReference type="GO" id="GO:0003723">
    <property type="term" value="F:RNA binding"/>
    <property type="evidence" value="ECO:0007669"/>
    <property type="project" value="TreeGrafter"/>
</dbReference>
<sequence length="804" mass="92410">MLSTSTHISSTDVLTLEYQGLAWKALKKTINDQVKKVNKSNVTKIARKLFKYNIIRGRGLLTDAIIKEQITSPSNAPVYAALILLLTQNSHKSLNELIVIQLLRVVLDNYTDDSVELAVELLKECGEKLLQDNHQELDSTFVILENLLHEPSLNKHTQNMIRDLFTVRRDEFKEHPAIQSGADLVYENGQFTHKLELFYIYDPESMLGEPLKTPPLPDLYNTTNNNNNNNLIFDYEVQSNITPLENQIPSLTTINDFSSQPSSSLEDVWIGYSEQETFQDDEHLSITEIIHNETNESTPDLEEFWRRGVEHGNNTDSIAEESTDEQTSFITDLSTVANDHSVESENQQEHNTSLINNLFLPVQSSSNEISQNTLTNTETHPSSDVTPYGYLLHPIASKTRVRYERELINNKMSGNMAYIKDYFGECSISIGPDSLFTDRHIEISLLSMTPDNRRIYSRHTFYTSNMPDEKKFSNPIYLQCNQLDIEDHFIKLKLMIAKKLQQDSLSKNESGKQYHWTKTPHCTIKYYPSGEENSIDITPRQFNQIYHLDNIFLGIRPVELQPDGVSYLADSNSSIIYSNIFIGVDSNDSPTTWNYNECQLKILDMKIINEDVSRSENNYCTIQFVLEIPQIYHCTLKSGRKQLEVTLITNENLSNIFKIAIENDTKNPAYYEVNLDLIKYPLQLTIIKESLSNQQQIHDGLQLKPLSKQVNITDLNHFRVQFCLQDDGMNNFNHPKLYPYSIVQSIELIDINESISMMQASYPENNELGQYNIMTHEMISKRQHENNENTVGTLPTTKILKKNN</sequence>
<organism evidence="1 2">
    <name type="scientific">Rotaria sordida</name>
    <dbReference type="NCBI Taxonomy" id="392033"/>
    <lineage>
        <taxon>Eukaryota</taxon>
        <taxon>Metazoa</taxon>
        <taxon>Spiralia</taxon>
        <taxon>Gnathifera</taxon>
        <taxon>Rotifera</taxon>
        <taxon>Eurotatoria</taxon>
        <taxon>Bdelloidea</taxon>
        <taxon>Philodinida</taxon>
        <taxon>Philodinidae</taxon>
        <taxon>Rotaria</taxon>
    </lineage>
</organism>
<name>A0A814R7D1_9BILA</name>
<dbReference type="PANTHER" id="PTHR18034">
    <property type="entry name" value="CELL CYCLE CONTROL PROTEIN CWF22-RELATED"/>
    <property type="match status" value="1"/>
</dbReference>
<accession>A0A814R7D1</accession>
<gene>
    <name evidence="1" type="ORF">PYM288_LOCUS21155</name>
</gene>
<comment type="caution">
    <text evidence="1">The sequence shown here is derived from an EMBL/GenBank/DDBJ whole genome shotgun (WGS) entry which is preliminary data.</text>
</comment>
<dbReference type="Proteomes" id="UP000663854">
    <property type="component" value="Unassembled WGS sequence"/>
</dbReference>
<dbReference type="GO" id="GO:0071013">
    <property type="term" value="C:catalytic step 2 spliceosome"/>
    <property type="evidence" value="ECO:0007669"/>
    <property type="project" value="TreeGrafter"/>
</dbReference>
<dbReference type="PANTHER" id="PTHR18034:SF3">
    <property type="entry name" value="PRE-MRNA-SPLICING FACTOR CWC22 HOMOLOG"/>
    <property type="match status" value="1"/>
</dbReference>
<dbReference type="Gene3D" id="1.25.40.180">
    <property type="match status" value="2"/>
</dbReference>
<reference evidence="1" key="1">
    <citation type="submission" date="2021-02" db="EMBL/GenBank/DDBJ databases">
        <authorList>
            <person name="Nowell W R."/>
        </authorList>
    </citation>
    <scope>NUCLEOTIDE SEQUENCE</scope>
</reference>
<dbReference type="InterPro" id="IPR016024">
    <property type="entry name" value="ARM-type_fold"/>
</dbReference>
<dbReference type="AlphaFoldDB" id="A0A814R7D1"/>
<dbReference type="SUPFAM" id="SSF48371">
    <property type="entry name" value="ARM repeat"/>
    <property type="match status" value="1"/>
</dbReference>